<gene>
    <name evidence="1" type="ORF">INT47_001957</name>
</gene>
<protein>
    <submittedName>
        <fullName evidence="1">Uncharacterized protein</fullName>
    </submittedName>
</protein>
<dbReference type="OrthoDB" id="5340906at2759"/>
<evidence type="ECO:0000313" key="1">
    <source>
        <dbReference type="EMBL" id="KAG2209808.1"/>
    </source>
</evidence>
<dbReference type="AlphaFoldDB" id="A0A8H7RFR2"/>
<name>A0A8H7RFR2_9FUNG</name>
<reference evidence="1" key="1">
    <citation type="submission" date="2020-12" db="EMBL/GenBank/DDBJ databases">
        <title>Metabolic potential, ecology and presence of endohyphal bacteria is reflected in genomic diversity of Mucoromycotina.</title>
        <authorList>
            <person name="Muszewska A."/>
            <person name="Okrasinska A."/>
            <person name="Steczkiewicz K."/>
            <person name="Drgas O."/>
            <person name="Orlowska M."/>
            <person name="Perlinska-Lenart U."/>
            <person name="Aleksandrzak-Piekarczyk T."/>
            <person name="Szatraj K."/>
            <person name="Zielenkiewicz U."/>
            <person name="Pilsyk S."/>
            <person name="Malc E."/>
            <person name="Mieczkowski P."/>
            <person name="Kruszewska J.S."/>
            <person name="Biernat P."/>
            <person name="Pawlowska J."/>
        </authorList>
    </citation>
    <scope>NUCLEOTIDE SEQUENCE</scope>
    <source>
        <strain evidence="1">WA0000017839</strain>
    </source>
</reference>
<dbReference type="Proteomes" id="UP000603453">
    <property type="component" value="Unassembled WGS sequence"/>
</dbReference>
<dbReference type="EMBL" id="JAEPRD010000014">
    <property type="protein sequence ID" value="KAG2209808.1"/>
    <property type="molecule type" value="Genomic_DNA"/>
</dbReference>
<organism evidence="1 2">
    <name type="scientific">Mucor saturninus</name>
    <dbReference type="NCBI Taxonomy" id="64648"/>
    <lineage>
        <taxon>Eukaryota</taxon>
        <taxon>Fungi</taxon>
        <taxon>Fungi incertae sedis</taxon>
        <taxon>Mucoromycota</taxon>
        <taxon>Mucoromycotina</taxon>
        <taxon>Mucoromycetes</taxon>
        <taxon>Mucorales</taxon>
        <taxon>Mucorineae</taxon>
        <taxon>Mucoraceae</taxon>
        <taxon>Mucor</taxon>
    </lineage>
</organism>
<comment type="caution">
    <text evidence="1">The sequence shown here is derived from an EMBL/GenBank/DDBJ whole genome shotgun (WGS) entry which is preliminary data.</text>
</comment>
<evidence type="ECO:0000313" key="2">
    <source>
        <dbReference type="Proteomes" id="UP000603453"/>
    </source>
</evidence>
<accession>A0A8H7RFR2</accession>
<sequence length="414" mass="47860">YDLPPLSGRLYNKPDIYEDELDTLGEHITSTHMARFHPALEASFNRLEEKNKWTLSTGKVVEDVLNKLSKSCLVDHPSCSMILDLDDKTYIKEGLFTQEEIVEMKQKNLIGFVDTLPTDLANYINGFNCDNAKELRAQLLQVQDWEHNYDLKKYHDFDWVKHTIFSFVRLYESGNLKKIQKETWYNSHVWSLIDTIFDDIDTLHVIRGEAANAASTRRKNIDRVIGSKDKIARAFTGYKCDLIVREEKAEHEYADEYGVGETAVHHLNTKTIEEKGIKLPKVMKDMLDKLVTSNQNEYQDLSIFGIQTSGLSITLLAADKPTPYITRITKIKDLSVSSDISHFTRSILPLIVLIWQFKQQILKVKKKVSLNQKRNYPKDNSGWLNTCLEYDNVVIMPVTSTSTEYVNKRRKHYA</sequence>
<feature type="non-terminal residue" evidence="1">
    <location>
        <position position="1"/>
    </location>
</feature>
<keyword evidence="2" id="KW-1185">Reference proteome</keyword>
<proteinExistence type="predicted"/>